<dbReference type="InterPro" id="IPR004875">
    <property type="entry name" value="DDE_SF_endonuclease_dom"/>
</dbReference>
<dbReference type="RefSeq" id="XP_022396396.1">
    <property type="nucleotide sequence ID" value="XM_022542962.1"/>
</dbReference>
<dbReference type="GO" id="GO:0003677">
    <property type="term" value="F:DNA binding"/>
    <property type="evidence" value="ECO:0007669"/>
    <property type="project" value="UniProtKB-KW"/>
</dbReference>
<evidence type="ECO:0000313" key="5">
    <source>
        <dbReference type="Proteomes" id="UP000184300"/>
    </source>
</evidence>
<dbReference type="InterPro" id="IPR041188">
    <property type="entry name" value="HTH_ABP1_N"/>
</dbReference>
<evidence type="ECO:0000313" key="4">
    <source>
        <dbReference type="EMBL" id="OJJ79698.1"/>
    </source>
</evidence>
<dbReference type="Pfam" id="PF03221">
    <property type="entry name" value="HTH_Tnp_Tc5"/>
    <property type="match status" value="1"/>
</dbReference>
<dbReference type="PANTHER" id="PTHR19303">
    <property type="entry name" value="TRANSPOSON"/>
    <property type="match status" value="1"/>
</dbReference>
<name>A0A1L9V701_ASPGL</name>
<dbReference type="PROSITE" id="PS51253">
    <property type="entry name" value="HTH_CENPB"/>
    <property type="match status" value="1"/>
</dbReference>
<dbReference type="Pfam" id="PF03184">
    <property type="entry name" value="DDE_1"/>
    <property type="match status" value="1"/>
</dbReference>
<sequence length="516" mass="59826">MPHQAISEAQKKALRTWFRQQYPKPRQRDCIPWFQRQFNQQIRPSTISDILSDRYIYLDDDRSVPSDTYRQRHSNWPILEDILFHWQQGIEGRNGLVTGDILLEKARQIWPQIPDYQDFPTPEFSVGWLNNFKRRYNIQMRKQHGEASSVSQSAAEEMKAIQTIAGEYDEENIFNMDETGLFWRQAPTSGLGTQSRPGQKREKAQITLTVCVNSTGSERLPIWIIGTAKMPRSLYGINIQALGGVWRSNKKAWMTTFIMSEWLHSFYSYIGLSRQVLLLLDNFSAHIQGVNITPPPANIKIQWLPANSTSVYQPLDQGIIVNLKTYYWKTWLHFIIESYEHQQDPIMSITLYDAARWTLRAWRYNVSNTTIYSCFRKSQVIQPQISLPAEPVPDLTSLYQETQQAGHIQDMMSLSNFINPPGEDTEPAEESESLESIISQHVHPQIDDDSDDDGPAAPPPPSLKAAIDGLRTVLQYQEHSQETSLEEIKHLEQLEKRLLYKAESSKQQRILDQWFR</sequence>
<dbReference type="InterPro" id="IPR006600">
    <property type="entry name" value="HTH_CenpB_DNA-bd_dom"/>
</dbReference>
<keyword evidence="1" id="KW-0238">DNA-binding</keyword>
<keyword evidence="5" id="KW-1185">Reference proteome</keyword>
<dbReference type="InterPro" id="IPR009057">
    <property type="entry name" value="Homeodomain-like_sf"/>
</dbReference>
<dbReference type="SUPFAM" id="SSF46689">
    <property type="entry name" value="Homeodomain-like"/>
    <property type="match status" value="2"/>
</dbReference>
<dbReference type="OrthoDB" id="4479198at2759"/>
<dbReference type="AlphaFoldDB" id="A0A1L9V701"/>
<evidence type="ECO:0000256" key="1">
    <source>
        <dbReference type="ARBA" id="ARBA00023125"/>
    </source>
</evidence>
<dbReference type="Gene3D" id="1.10.10.60">
    <property type="entry name" value="Homeodomain-like"/>
    <property type="match status" value="2"/>
</dbReference>
<evidence type="ECO:0000259" key="3">
    <source>
        <dbReference type="PROSITE" id="PS51253"/>
    </source>
</evidence>
<dbReference type="GeneID" id="34459223"/>
<proteinExistence type="predicted"/>
<dbReference type="Proteomes" id="UP000184300">
    <property type="component" value="Unassembled WGS sequence"/>
</dbReference>
<dbReference type="EMBL" id="KV878915">
    <property type="protein sequence ID" value="OJJ79698.1"/>
    <property type="molecule type" value="Genomic_DNA"/>
</dbReference>
<dbReference type="VEuPathDB" id="FungiDB:ASPGLDRAFT_180151"/>
<organism evidence="4 5">
    <name type="scientific">Aspergillus glaucus CBS 516.65</name>
    <dbReference type="NCBI Taxonomy" id="1160497"/>
    <lineage>
        <taxon>Eukaryota</taxon>
        <taxon>Fungi</taxon>
        <taxon>Dikarya</taxon>
        <taxon>Ascomycota</taxon>
        <taxon>Pezizomycotina</taxon>
        <taxon>Eurotiomycetes</taxon>
        <taxon>Eurotiomycetidae</taxon>
        <taxon>Eurotiales</taxon>
        <taxon>Aspergillaceae</taxon>
        <taxon>Aspergillus</taxon>
        <taxon>Aspergillus subgen. Aspergillus</taxon>
    </lineage>
</organism>
<dbReference type="InterPro" id="IPR050863">
    <property type="entry name" value="CenT-Element_Derived"/>
</dbReference>
<feature type="compositionally biased region" description="Acidic residues" evidence="2">
    <location>
        <begin position="423"/>
        <end position="433"/>
    </location>
</feature>
<evidence type="ECO:0000256" key="2">
    <source>
        <dbReference type="SAM" id="MobiDB-lite"/>
    </source>
</evidence>
<gene>
    <name evidence="4" type="ORF">ASPGLDRAFT_180151</name>
</gene>
<feature type="domain" description="HTH CENPB-type" evidence="3">
    <location>
        <begin position="67"/>
        <end position="142"/>
    </location>
</feature>
<feature type="region of interest" description="Disordered" evidence="2">
    <location>
        <begin position="415"/>
        <end position="435"/>
    </location>
</feature>
<protein>
    <recommendedName>
        <fullName evidence="3">HTH CENPB-type domain-containing protein</fullName>
    </recommendedName>
</protein>
<dbReference type="PANTHER" id="PTHR19303:SF73">
    <property type="entry name" value="PROTEIN PDC2"/>
    <property type="match status" value="1"/>
</dbReference>
<reference evidence="5" key="1">
    <citation type="journal article" date="2017" name="Genome Biol.">
        <title>Comparative genomics reveals high biological diversity and specific adaptations in the industrially and medically important fungal genus Aspergillus.</title>
        <authorList>
            <person name="de Vries R.P."/>
            <person name="Riley R."/>
            <person name="Wiebenga A."/>
            <person name="Aguilar-Osorio G."/>
            <person name="Amillis S."/>
            <person name="Uchima C.A."/>
            <person name="Anderluh G."/>
            <person name="Asadollahi M."/>
            <person name="Askin M."/>
            <person name="Barry K."/>
            <person name="Battaglia E."/>
            <person name="Bayram O."/>
            <person name="Benocci T."/>
            <person name="Braus-Stromeyer S.A."/>
            <person name="Caldana C."/>
            <person name="Canovas D."/>
            <person name="Cerqueira G.C."/>
            <person name="Chen F."/>
            <person name="Chen W."/>
            <person name="Choi C."/>
            <person name="Clum A."/>
            <person name="Dos Santos R.A."/>
            <person name="Damasio A.R."/>
            <person name="Diallinas G."/>
            <person name="Emri T."/>
            <person name="Fekete E."/>
            <person name="Flipphi M."/>
            <person name="Freyberg S."/>
            <person name="Gallo A."/>
            <person name="Gournas C."/>
            <person name="Habgood R."/>
            <person name="Hainaut M."/>
            <person name="Harispe M.L."/>
            <person name="Henrissat B."/>
            <person name="Hilden K.S."/>
            <person name="Hope R."/>
            <person name="Hossain A."/>
            <person name="Karabika E."/>
            <person name="Karaffa L."/>
            <person name="Karanyi Z."/>
            <person name="Krasevec N."/>
            <person name="Kuo A."/>
            <person name="Kusch H."/>
            <person name="LaButti K."/>
            <person name="Lagendijk E.L."/>
            <person name="Lapidus A."/>
            <person name="Levasseur A."/>
            <person name="Lindquist E."/>
            <person name="Lipzen A."/>
            <person name="Logrieco A.F."/>
            <person name="MacCabe A."/>
            <person name="Maekelae M.R."/>
            <person name="Malavazi I."/>
            <person name="Melin P."/>
            <person name="Meyer V."/>
            <person name="Mielnichuk N."/>
            <person name="Miskei M."/>
            <person name="Molnar A.P."/>
            <person name="Mule G."/>
            <person name="Ngan C.Y."/>
            <person name="Orejas M."/>
            <person name="Orosz E."/>
            <person name="Ouedraogo J.P."/>
            <person name="Overkamp K.M."/>
            <person name="Park H.-S."/>
            <person name="Perrone G."/>
            <person name="Piumi F."/>
            <person name="Punt P.J."/>
            <person name="Ram A.F."/>
            <person name="Ramon A."/>
            <person name="Rauscher S."/>
            <person name="Record E."/>
            <person name="Riano-Pachon D.M."/>
            <person name="Robert V."/>
            <person name="Roehrig J."/>
            <person name="Ruller R."/>
            <person name="Salamov A."/>
            <person name="Salih N.S."/>
            <person name="Samson R.A."/>
            <person name="Sandor E."/>
            <person name="Sanguinetti M."/>
            <person name="Schuetze T."/>
            <person name="Sepcic K."/>
            <person name="Shelest E."/>
            <person name="Sherlock G."/>
            <person name="Sophianopoulou V."/>
            <person name="Squina F.M."/>
            <person name="Sun H."/>
            <person name="Susca A."/>
            <person name="Todd R.B."/>
            <person name="Tsang A."/>
            <person name="Unkles S.E."/>
            <person name="van de Wiele N."/>
            <person name="van Rossen-Uffink D."/>
            <person name="Oliveira J.V."/>
            <person name="Vesth T.C."/>
            <person name="Visser J."/>
            <person name="Yu J.-H."/>
            <person name="Zhou M."/>
            <person name="Andersen M.R."/>
            <person name="Archer D.B."/>
            <person name="Baker S.E."/>
            <person name="Benoit I."/>
            <person name="Brakhage A.A."/>
            <person name="Braus G.H."/>
            <person name="Fischer R."/>
            <person name="Frisvad J.C."/>
            <person name="Goldman G.H."/>
            <person name="Houbraken J."/>
            <person name="Oakley B."/>
            <person name="Pocsi I."/>
            <person name="Scazzocchio C."/>
            <person name="Seiboth B."/>
            <person name="vanKuyk P.A."/>
            <person name="Wortman J."/>
            <person name="Dyer P.S."/>
            <person name="Grigoriev I.V."/>
        </authorList>
    </citation>
    <scope>NUCLEOTIDE SEQUENCE [LARGE SCALE GENOMIC DNA]</scope>
    <source>
        <strain evidence="5">CBS 516.65</strain>
    </source>
</reference>
<dbReference type="GO" id="GO:0005634">
    <property type="term" value="C:nucleus"/>
    <property type="evidence" value="ECO:0007669"/>
    <property type="project" value="TreeGrafter"/>
</dbReference>
<accession>A0A1L9V701</accession>
<dbReference type="Pfam" id="PF18107">
    <property type="entry name" value="HTH_ABP1_N"/>
    <property type="match status" value="1"/>
</dbReference>
<dbReference type="SMART" id="SM00674">
    <property type="entry name" value="CENPB"/>
    <property type="match status" value="1"/>
</dbReference>